<feature type="domain" description="Death" evidence="1">
    <location>
        <begin position="137"/>
        <end position="220"/>
    </location>
</feature>
<evidence type="ECO:0000313" key="2">
    <source>
        <dbReference type="EMBL" id="CAH0627087.1"/>
    </source>
</evidence>
<keyword evidence="3" id="KW-1185">Reference proteome</keyword>
<dbReference type="GO" id="GO:0007165">
    <property type="term" value="P:signal transduction"/>
    <property type="evidence" value="ECO:0007669"/>
    <property type="project" value="InterPro"/>
</dbReference>
<dbReference type="PROSITE" id="PS50017">
    <property type="entry name" value="DEATH_DOMAIN"/>
    <property type="match status" value="1"/>
</dbReference>
<proteinExistence type="predicted"/>
<name>A0A9P0BWU5_CHRIL</name>
<dbReference type="Proteomes" id="UP001154114">
    <property type="component" value="Chromosome 8"/>
</dbReference>
<dbReference type="InterPro" id="IPR011029">
    <property type="entry name" value="DEATH-like_dom_sf"/>
</dbReference>
<accession>A0A9P0BWU5</accession>
<dbReference type="Gene3D" id="1.10.533.10">
    <property type="entry name" value="Death Domain, Fas"/>
    <property type="match status" value="2"/>
</dbReference>
<dbReference type="AlphaFoldDB" id="A0A9P0BWU5"/>
<evidence type="ECO:0000313" key="3">
    <source>
        <dbReference type="Proteomes" id="UP001154114"/>
    </source>
</evidence>
<evidence type="ECO:0000259" key="1">
    <source>
        <dbReference type="PROSITE" id="PS50017"/>
    </source>
</evidence>
<dbReference type="Pfam" id="PF00531">
    <property type="entry name" value="Death"/>
    <property type="match status" value="1"/>
</dbReference>
<organism evidence="2 3">
    <name type="scientific">Chrysodeixis includens</name>
    <name type="common">Soybean looper</name>
    <name type="synonym">Pseudoplusia includens</name>
    <dbReference type="NCBI Taxonomy" id="689277"/>
    <lineage>
        <taxon>Eukaryota</taxon>
        <taxon>Metazoa</taxon>
        <taxon>Ecdysozoa</taxon>
        <taxon>Arthropoda</taxon>
        <taxon>Hexapoda</taxon>
        <taxon>Insecta</taxon>
        <taxon>Pterygota</taxon>
        <taxon>Neoptera</taxon>
        <taxon>Endopterygota</taxon>
        <taxon>Lepidoptera</taxon>
        <taxon>Glossata</taxon>
        <taxon>Ditrysia</taxon>
        <taxon>Noctuoidea</taxon>
        <taxon>Noctuidae</taxon>
        <taxon>Plusiinae</taxon>
        <taxon>Chrysodeixis</taxon>
    </lineage>
</organism>
<dbReference type="SMART" id="SM00005">
    <property type="entry name" value="DEATH"/>
    <property type="match status" value="1"/>
</dbReference>
<dbReference type="InterPro" id="IPR000488">
    <property type="entry name" value="Death_dom"/>
</dbReference>
<dbReference type="CDD" id="cd01670">
    <property type="entry name" value="Death"/>
    <property type="match status" value="1"/>
</dbReference>
<protein>
    <recommendedName>
        <fullName evidence="1">Death domain-containing protein</fullName>
    </recommendedName>
</protein>
<sequence length="224" mass="26083">MTLSEYSQLKQYIVFSVGTNERHSLILSSLKELFRDAINSVRRFEQINTIGQLLKVLEIRDLLSEDNVECLKSIALKLPNPKEVIQKITDYEHSHVPRVYGNYYATSSSQNVKREPPEEESFITSCPVTNTLSKRKKQRIFDTIIEEIGSFWRDLGRNLKIRESKIDEIDFQNTTLAVKAKALMDTFESRADPQRWFFVLCDALEKCRRKDLARSIQDIMAMNI</sequence>
<dbReference type="SUPFAM" id="SSF47986">
    <property type="entry name" value="DEATH domain"/>
    <property type="match status" value="2"/>
</dbReference>
<gene>
    <name evidence="2" type="ORF">CINC_LOCUS12538</name>
</gene>
<dbReference type="OrthoDB" id="100767at2759"/>
<reference evidence="2" key="1">
    <citation type="submission" date="2021-12" db="EMBL/GenBank/DDBJ databases">
        <authorList>
            <person name="King R."/>
        </authorList>
    </citation>
    <scope>NUCLEOTIDE SEQUENCE</scope>
</reference>
<dbReference type="EMBL" id="LR824011">
    <property type="protein sequence ID" value="CAH0627087.1"/>
    <property type="molecule type" value="Genomic_DNA"/>
</dbReference>